<organism evidence="1 2">
    <name type="scientific">Ceriporiopsis subvermispora (strain B)</name>
    <name type="common">White-rot fungus</name>
    <name type="synonym">Gelatoporia subvermispora</name>
    <dbReference type="NCBI Taxonomy" id="914234"/>
    <lineage>
        <taxon>Eukaryota</taxon>
        <taxon>Fungi</taxon>
        <taxon>Dikarya</taxon>
        <taxon>Basidiomycota</taxon>
        <taxon>Agaricomycotina</taxon>
        <taxon>Agaricomycetes</taxon>
        <taxon>Polyporales</taxon>
        <taxon>Gelatoporiaceae</taxon>
        <taxon>Gelatoporia</taxon>
    </lineage>
</organism>
<protein>
    <submittedName>
        <fullName evidence="1">Uncharacterized protein</fullName>
    </submittedName>
</protein>
<dbReference type="AlphaFoldDB" id="M2Q6Z8"/>
<gene>
    <name evidence="1" type="ORF">CERSUDRAFT_126714</name>
</gene>
<dbReference type="InterPro" id="IPR054208">
    <property type="entry name" value="DUF6914"/>
</dbReference>
<dbReference type="EMBL" id="KB445810">
    <property type="protein sequence ID" value="EMD32608.1"/>
    <property type="molecule type" value="Genomic_DNA"/>
</dbReference>
<proteinExistence type="predicted"/>
<dbReference type="HOGENOM" id="CLU_1517691_0_0_1"/>
<dbReference type="Pfam" id="PF21858">
    <property type="entry name" value="DUF6914"/>
    <property type="match status" value="1"/>
</dbReference>
<sequence>MGVPDKYRVYLVSYEMPLTENTGVFHWAIFMGPKDEDPRDLQKRCLLFHATNTDTGSWQYQRRETTCARTPRMVGRLLLGKIEPRSVVKADAILQDPARIRPGDDQWNCQTWAEEAIIDLAEQQILQSHSAIDVGQAFRFMQQYSLEILSNRLNTGNGVPLTIEYPKCGEIPRKFFK</sequence>
<evidence type="ECO:0000313" key="1">
    <source>
        <dbReference type="EMBL" id="EMD32608.1"/>
    </source>
</evidence>
<dbReference type="OrthoDB" id="2679825at2759"/>
<accession>M2Q6Z8</accession>
<dbReference type="Proteomes" id="UP000016930">
    <property type="component" value="Unassembled WGS sequence"/>
</dbReference>
<evidence type="ECO:0000313" key="2">
    <source>
        <dbReference type="Proteomes" id="UP000016930"/>
    </source>
</evidence>
<name>M2Q6Z8_CERS8</name>
<reference evidence="1 2" key="1">
    <citation type="journal article" date="2012" name="Proc. Natl. Acad. Sci. U.S.A.">
        <title>Comparative genomics of Ceriporiopsis subvermispora and Phanerochaete chrysosporium provide insight into selective ligninolysis.</title>
        <authorList>
            <person name="Fernandez-Fueyo E."/>
            <person name="Ruiz-Duenas F.J."/>
            <person name="Ferreira P."/>
            <person name="Floudas D."/>
            <person name="Hibbett D.S."/>
            <person name="Canessa P."/>
            <person name="Larrondo L.F."/>
            <person name="James T.Y."/>
            <person name="Seelenfreund D."/>
            <person name="Lobos S."/>
            <person name="Polanco R."/>
            <person name="Tello M."/>
            <person name="Honda Y."/>
            <person name="Watanabe T."/>
            <person name="Watanabe T."/>
            <person name="Ryu J.S."/>
            <person name="Kubicek C.P."/>
            <person name="Schmoll M."/>
            <person name="Gaskell J."/>
            <person name="Hammel K.E."/>
            <person name="St John F.J."/>
            <person name="Vanden Wymelenberg A."/>
            <person name="Sabat G."/>
            <person name="Splinter BonDurant S."/>
            <person name="Syed K."/>
            <person name="Yadav J.S."/>
            <person name="Doddapaneni H."/>
            <person name="Subramanian V."/>
            <person name="Lavin J.L."/>
            <person name="Oguiza J.A."/>
            <person name="Perez G."/>
            <person name="Pisabarro A.G."/>
            <person name="Ramirez L."/>
            <person name="Santoyo F."/>
            <person name="Master E."/>
            <person name="Coutinho P.M."/>
            <person name="Henrissat B."/>
            <person name="Lombard V."/>
            <person name="Magnuson J.K."/>
            <person name="Kuees U."/>
            <person name="Hori C."/>
            <person name="Igarashi K."/>
            <person name="Samejima M."/>
            <person name="Held B.W."/>
            <person name="Barry K.W."/>
            <person name="LaButti K.M."/>
            <person name="Lapidus A."/>
            <person name="Lindquist E.A."/>
            <person name="Lucas S.M."/>
            <person name="Riley R."/>
            <person name="Salamov A.A."/>
            <person name="Hoffmeister D."/>
            <person name="Schwenk D."/>
            <person name="Hadar Y."/>
            <person name="Yarden O."/>
            <person name="de Vries R.P."/>
            <person name="Wiebenga A."/>
            <person name="Stenlid J."/>
            <person name="Eastwood D."/>
            <person name="Grigoriev I.V."/>
            <person name="Berka R.M."/>
            <person name="Blanchette R.A."/>
            <person name="Kersten P."/>
            <person name="Martinez A.T."/>
            <person name="Vicuna R."/>
            <person name="Cullen D."/>
        </authorList>
    </citation>
    <scope>NUCLEOTIDE SEQUENCE [LARGE SCALE GENOMIC DNA]</scope>
    <source>
        <strain evidence="1 2">B</strain>
    </source>
</reference>
<keyword evidence="2" id="KW-1185">Reference proteome</keyword>